<reference evidence="5 6" key="1">
    <citation type="journal article" date="2014" name="Genome Announc.">
        <title>Genome Sequence of Afipia felis Strain 76713, Isolated in Hospital Water Using an Amoeba Co-Culture Procedure.</title>
        <authorList>
            <person name="Benamar S."/>
            <person name="La Scola B."/>
            <person name="Croce O."/>
        </authorList>
    </citation>
    <scope>NUCLEOTIDE SEQUENCE [LARGE SCALE GENOMIC DNA]</scope>
    <source>
        <strain evidence="5 6">76713</strain>
    </source>
</reference>
<dbReference type="AlphaFoldDB" id="A0A090MUK9"/>
<dbReference type="Pfam" id="PF13458">
    <property type="entry name" value="Peripla_BP_6"/>
    <property type="match status" value="1"/>
</dbReference>
<dbReference type="CDD" id="cd06339">
    <property type="entry name" value="PBP1_YraM_LppC_lipoprotein-like"/>
    <property type="match status" value="1"/>
</dbReference>
<dbReference type="InterPro" id="IPR028082">
    <property type="entry name" value="Peripla_BP_I"/>
</dbReference>
<keyword evidence="3" id="KW-0813">Transport</keyword>
<evidence type="ECO:0000256" key="2">
    <source>
        <dbReference type="ARBA" id="ARBA00022729"/>
    </source>
</evidence>
<gene>
    <name evidence="5" type="ORF">BN961_03466</name>
</gene>
<dbReference type="RefSeq" id="WP_009338666.1">
    <property type="nucleotide sequence ID" value="NZ_CCAZ020000002.1"/>
</dbReference>
<evidence type="ECO:0000256" key="3">
    <source>
        <dbReference type="ARBA" id="ARBA00022970"/>
    </source>
</evidence>
<evidence type="ECO:0000256" key="1">
    <source>
        <dbReference type="ARBA" id="ARBA00010062"/>
    </source>
</evidence>
<name>A0A090MUK9_AFIFE</name>
<dbReference type="PANTHER" id="PTHR30483">
    <property type="entry name" value="LEUCINE-SPECIFIC-BINDING PROTEIN"/>
    <property type="match status" value="1"/>
</dbReference>
<dbReference type="Proteomes" id="UP000035762">
    <property type="component" value="Unassembled WGS sequence"/>
</dbReference>
<evidence type="ECO:0000313" key="6">
    <source>
        <dbReference type="Proteomes" id="UP000035762"/>
    </source>
</evidence>
<dbReference type="EMBL" id="CCAZ020000002">
    <property type="protein sequence ID" value="CEG10032.1"/>
    <property type="molecule type" value="Genomic_DNA"/>
</dbReference>
<dbReference type="InterPro" id="IPR051010">
    <property type="entry name" value="BCAA_transport"/>
</dbReference>
<feature type="domain" description="Leucine-binding protein" evidence="4">
    <location>
        <begin position="62"/>
        <end position="390"/>
    </location>
</feature>
<dbReference type="GO" id="GO:0006865">
    <property type="term" value="P:amino acid transport"/>
    <property type="evidence" value="ECO:0007669"/>
    <property type="project" value="UniProtKB-KW"/>
</dbReference>
<keyword evidence="6" id="KW-1185">Reference proteome</keyword>
<comment type="caution">
    <text evidence="5">The sequence shown here is derived from an EMBL/GenBank/DDBJ whole genome shotgun (WGS) entry which is preliminary data.</text>
</comment>
<keyword evidence="2" id="KW-0732">Signal</keyword>
<sequence length="403" mass="41310">MTVPTHPSKSSLLTTRRSAVGLILGAPLLAGCAGMSGLTGTDQPPPGPSGPQQEAIAVGKGQVKVGLILPLSGAGNAGIAGNSMKNAAEMALAEFQNPDIQLLIKDDAGTPQGAQTAAQQALGEGAEIILGPLFGLSVAGVAQQARSRNIPVIAFSTDASVAGQGVYLLSFLPESDVNRITDYSTSTGKRSFAALLPENAYGNVVEAAFKQAVARKGARMIAFEKYTSDPNQVQTAVRNVAQALGGADALLLADDGDVLVQLSSQLAGAGADLKRVQLLGTGLWDNPKVFADQHLQGGYYAAPDPSGYRAFAKRYRGKYGQDPVRTATLAYDAVALVAALSRVNSGGGPRFSAEVLTNVSGFTGIDGLFRFRPNGTNERGLAVLRVAASGGQIASASPKSFGA</sequence>
<organism evidence="5 6">
    <name type="scientific">Afipia felis</name>
    <name type="common">Cat scratch disease bacillus</name>
    <dbReference type="NCBI Taxonomy" id="1035"/>
    <lineage>
        <taxon>Bacteria</taxon>
        <taxon>Pseudomonadati</taxon>
        <taxon>Pseudomonadota</taxon>
        <taxon>Alphaproteobacteria</taxon>
        <taxon>Hyphomicrobiales</taxon>
        <taxon>Nitrobacteraceae</taxon>
        <taxon>Afipia</taxon>
    </lineage>
</organism>
<keyword evidence="5" id="KW-0449">Lipoprotein</keyword>
<comment type="similarity">
    <text evidence="1">Belongs to the leucine-binding protein family.</text>
</comment>
<keyword evidence="3" id="KW-0029">Amino-acid transport</keyword>
<protein>
    <submittedName>
        <fullName evidence="5">Lipoprotein</fullName>
    </submittedName>
</protein>
<dbReference type="Gene3D" id="3.40.50.2300">
    <property type="match status" value="2"/>
</dbReference>
<proteinExistence type="inferred from homology"/>
<evidence type="ECO:0000313" key="5">
    <source>
        <dbReference type="EMBL" id="CEG10032.1"/>
    </source>
</evidence>
<dbReference type="STRING" id="1035.BN961_03466"/>
<dbReference type="SUPFAM" id="SSF53822">
    <property type="entry name" value="Periplasmic binding protein-like I"/>
    <property type="match status" value="1"/>
</dbReference>
<evidence type="ECO:0000259" key="4">
    <source>
        <dbReference type="Pfam" id="PF13458"/>
    </source>
</evidence>
<dbReference type="InterPro" id="IPR028081">
    <property type="entry name" value="Leu-bd"/>
</dbReference>
<dbReference type="PANTHER" id="PTHR30483:SF6">
    <property type="entry name" value="PERIPLASMIC BINDING PROTEIN OF ABC TRANSPORTER FOR NATURAL AMINO ACIDS"/>
    <property type="match status" value="1"/>
</dbReference>
<accession>A0A090MUK9</accession>
<dbReference type="OrthoDB" id="7210494at2"/>